<dbReference type="Gene3D" id="1.20.1440.60">
    <property type="entry name" value="23S rRNA-intervening sequence"/>
    <property type="match status" value="1"/>
</dbReference>
<evidence type="ECO:0000313" key="2">
    <source>
        <dbReference type="Proteomes" id="UP000199469"/>
    </source>
</evidence>
<dbReference type="EMBL" id="FOIU01000001">
    <property type="protein sequence ID" value="SEW06732.1"/>
    <property type="molecule type" value="Genomic_DNA"/>
</dbReference>
<evidence type="ECO:0000313" key="1">
    <source>
        <dbReference type="EMBL" id="SEW06732.1"/>
    </source>
</evidence>
<dbReference type="SUPFAM" id="SSF158446">
    <property type="entry name" value="IVS-encoded protein-like"/>
    <property type="match status" value="1"/>
</dbReference>
<dbReference type="NCBIfam" id="TIGR02436">
    <property type="entry name" value="four helix bundle protein"/>
    <property type="match status" value="1"/>
</dbReference>
<name>A0A1I0NY21_9FLAO</name>
<organism evidence="1 2">
    <name type="scientific">Chryseobacterium wanjuense</name>
    <dbReference type="NCBI Taxonomy" id="356305"/>
    <lineage>
        <taxon>Bacteria</taxon>
        <taxon>Pseudomonadati</taxon>
        <taxon>Bacteroidota</taxon>
        <taxon>Flavobacteriia</taxon>
        <taxon>Flavobacteriales</taxon>
        <taxon>Weeksellaceae</taxon>
        <taxon>Chryseobacterium group</taxon>
        <taxon>Chryseobacterium</taxon>
    </lineage>
</organism>
<protein>
    <submittedName>
        <fullName evidence="1">Four helix bundle protein</fullName>
    </submittedName>
</protein>
<dbReference type="AlphaFoldDB" id="A0A1I0NY21"/>
<accession>A0A1I0NY21</accession>
<dbReference type="Proteomes" id="UP000199469">
    <property type="component" value="Unassembled WGS sequence"/>
</dbReference>
<dbReference type="STRING" id="356305.SAMN05421841_0874"/>
<dbReference type="InterPro" id="IPR036583">
    <property type="entry name" value="23S_rRNA_IVS_sf"/>
</dbReference>
<keyword evidence="2" id="KW-1185">Reference proteome</keyword>
<proteinExistence type="predicted"/>
<dbReference type="InterPro" id="IPR012657">
    <property type="entry name" value="23S_rRNA-intervening_sequence"/>
</dbReference>
<sequence length="163" mass="19251">MQESGFEDEDFGVGISRFDNSNEEWTMNFRYNLDTYTTQMSYKNLDIYKISFNLFLKAHKASFLLPKYELFELGSQLRRSSDSVITNIVEGYGRSVYKNDYIRFLVFSHASNDETINHLDKIIALYPEFSAEFGILKQEYDLLGGKINNYKKWVKENWIENKP</sequence>
<reference evidence="2" key="1">
    <citation type="submission" date="2016-10" db="EMBL/GenBank/DDBJ databases">
        <authorList>
            <person name="Varghese N."/>
            <person name="Submissions S."/>
        </authorList>
    </citation>
    <scope>NUCLEOTIDE SEQUENCE [LARGE SCALE GENOMIC DNA]</scope>
    <source>
        <strain evidence="2">DSM 17724</strain>
    </source>
</reference>
<dbReference type="Pfam" id="PF05635">
    <property type="entry name" value="23S_rRNA_IVP"/>
    <property type="match status" value="1"/>
</dbReference>
<gene>
    <name evidence="1" type="ORF">SAMN05421841_0874</name>
</gene>